<evidence type="ECO:0000256" key="2">
    <source>
        <dbReference type="ARBA" id="ARBA00022670"/>
    </source>
</evidence>
<dbReference type="Pfam" id="PF00098">
    <property type="entry name" value="zf-CCHC"/>
    <property type="match status" value="1"/>
</dbReference>
<evidence type="ECO:0000259" key="12">
    <source>
        <dbReference type="PROSITE" id="PS50878"/>
    </source>
</evidence>
<dbReference type="GO" id="GO:0003676">
    <property type="term" value="F:nucleic acid binding"/>
    <property type="evidence" value="ECO:0007669"/>
    <property type="project" value="InterPro"/>
</dbReference>
<keyword evidence="8" id="KW-0695">RNA-directed DNA polymerase</keyword>
<evidence type="ECO:0000256" key="10">
    <source>
        <dbReference type="SAM" id="MobiDB-lite"/>
    </source>
</evidence>
<dbReference type="Pfam" id="PF03732">
    <property type="entry name" value="Retrotrans_gag"/>
    <property type="match status" value="1"/>
</dbReference>
<evidence type="ECO:0000256" key="8">
    <source>
        <dbReference type="ARBA" id="ARBA00022918"/>
    </source>
</evidence>
<dbReference type="InterPro" id="IPR021109">
    <property type="entry name" value="Peptidase_aspartic_dom_sf"/>
</dbReference>
<protein>
    <recommendedName>
        <fullName evidence="1">RNA-directed DNA polymerase</fullName>
        <ecNumber evidence="1">2.7.7.49</ecNumber>
    </recommendedName>
</protein>
<feature type="non-terminal residue" evidence="13">
    <location>
        <position position="1"/>
    </location>
</feature>
<comment type="caution">
    <text evidence="13">The sequence shown here is derived from an EMBL/GenBank/DDBJ whole genome shotgun (WGS) entry which is preliminary data.</text>
</comment>
<feature type="non-terminal residue" evidence="13">
    <location>
        <position position="940"/>
    </location>
</feature>
<keyword evidence="4" id="KW-0548">Nucleotidyltransferase</keyword>
<dbReference type="InterPro" id="IPR041373">
    <property type="entry name" value="RT_RNaseH"/>
</dbReference>
<feature type="domain" description="CCHC-type" evidence="11">
    <location>
        <begin position="274"/>
        <end position="289"/>
    </location>
</feature>
<organism evidence="13 14">
    <name type="scientific">Striga hermonthica</name>
    <name type="common">Purple witchweed</name>
    <name type="synonym">Buchnera hermonthica</name>
    <dbReference type="NCBI Taxonomy" id="68872"/>
    <lineage>
        <taxon>Eukaryota</taxon>
        <taxon>Viridiplantae</taxon>
        <taxon>Streptophyta</taxon>
        <taxon>Embryophyta</taxon>
        <taxon>Tracheophyta</taxon>
        <taxon>Spermatophyta</taxon>
        <taxon>Magnoliopsida</taxon>
        <taxon>eudicotyledons</taxon>
        <taxon>Gunneridae</taxon>
        <taxon>Pentapetalae</taxon>
        <taxon>asterids</taxon>
        <taxon>lamiids</taxon>
        <taxon>Lamiales</taxon>
        <taxon>Orobanchaceae</taxon>
        <taxon>Buchnereae</taxon>
        <taxon>Striga</taxon>
    </lineage>
</organism>
<proteinExistence type="predicted"/>
<keyword evidence="9" id="KW-0479">Metal-binding</keyword>
<dbReference type="GO" id="GO:0008270">
    <property type="term" value="F:zinc ion binding"/>
    <property type="evidence" value="ECO:0007669"/>
    <property type="project" value="UniProtKB-KW"/>
</dbReference>
<dbReference type="GO" id="GO:0003964">
    <property type="term" value="F:RNA-directed DNA polymerase activity"/>
    <property type="evidence" value="ECO:0007669"/>
    <property type="project" value="UniProtKB-KW"/>
</dbReference>
<dbReference type="Pfam" id="PF17917">
    <property type="entry name" value="RT_RNaseH"/>
    <property type="match status" value="1"/>
</dbReference>
<dbReference type="GO" id="GO:0006508">
    <property type="term" value="P:proteolysis"/>
    <property type="evidence" value="ECO:0007669"/>
    <property type="project" value="UniProtKB-KW"/>
</dbReference>
<dbReference type="InterPro" id="IPR043128">
    <property type="entry name" value="Rev_trsase/Diguanyl_cyclase"/>
</dbReference>
<dbReference type="InterPro" id="IPR001878">
    <property type="entry name" value="Znf_CCHC"/>
</dbReference>
<dbReference type="InterPro" id="IPR001969">
    <property type="entry name" value="Aspartic_peptidase_AS"/>
</dbReference>
<keyword evidence="2" id="KW-0645">Protease</keyword>
<dbReference type="Gene3D" id="4.10.60.10">
    <property type="entry name" value="Zinc finger, CCHC-type"/>
    <property type="match status" value="1"/>
</dbReference>
<keyword evidence="5" id="KW-0540">Nuclease</keyword>
<dbReference type="SUPFAM" id="SSF50630">
    <property type="entry name" value="Acid proteases"/>
    <property type="match status" value="1"/>
</dbReference>
<dbReference type="Gene3D" id="3.10.10.10">
    <property type="entry name" value="HIV Type 1 Reverse Transcriptase, subunit A, domain 1"/>
    <property type="match status" value="1"/>
</dbReference>
<gene>
    <name evidence="13" type="ORF">SHERM_12686</name>
</gene>
<dbReference type="FunFam" id="3.30.70.270:FF:000020">
    <property type="entry name" value="Transposon Tf2-6 polyprotein-like Protein"/>
    <property type="match status" value="1"/>
</dbReference>
<dbReference type="AlphaFoldDB" id="A0A9N7MQX8"/>
<dbReference type="GO" id="GO:0004190">
    <property type="term" value="F:aspartic-type endopeptidase activity"/>
    <property type="evidence" value="ECO:0007669"/>
    <property type="project" value="InterPro"/>
</dbReference>
<dbReference type="Pfam" id="PF08284">
    <property type="entry name" value="RVP_2"/>
    <property type="match status" value="1"/>
</dbReference>
<dbReference type="PROSITE" id="PS00141">
    <property type="entry name" value="ASP_PROTEASE"/>
    <property type="match status" value="1"/>
</dbReference>
<evidence type="ECO:0000256" key="6">
    <source>
        <dbReference type="ARBA" id="ARBA00022759"/>
    </source>
</evidence>
<feature type="domain" description="Reverse transcriptase" evidence="12">
    <location>
        <begin position="541"/>
        <end position="720"/>
    </location>
</feature>
<keyword evidence="9" id="KW-0863">Zinc-finger</keyword>
<evidence type="ECO:0000259" key="11">
    <source>
        <dbReference type="PROSITE" id="PS50158"/>
    </source>
</evidence>
<keyword evidence="3" id="KW-0808">Transferase</keyword>
<feature type="region of interest" description="Disordered" evidence="10">
    <location>
        <begin position="285"/>
        <end position="318"/>
    </location>
</feature>
<dbReference type="InterPro" id="IPR043502">
    <property type="entry name" value="DNA/RNA_pol_sf"/>
</dbReference>
<name>A0A9N7MQX8_STRHE</name>
<dbReference type="PROSITE" id="PS50158">
    <property type="entry name" value="ZF_CCHC"/>
    <property type="match status" value="1"/>
</dbReference>
<dbReference type="PANTHER" id="PTHR37984">
    <property type="entry name" value="PROTEIN CBG26694"/>
    <property type="match status" value="1"/>
</dbReference>
<evidence type="ECO:0000256" key="3">
    <source>
        <dbReference type="ARBA" id="ARBA00022679"/>
    </source>
</evidence>
<feature type="region of interest" description="Disordered" evidence="10">
    <location>
        <begin position="211"/>
        <end position="252"/>
    </location>
</feature>
<dbReference type="InterPro" id="IPR000477">
    <property type="entry name" value="RT_dom"/>
</dbReference>
<dbReference type="SUPFAM" id="SSF56672">
    <property type="entry name" value="DNA/RNA polymerases"/>
    <property type="match status" value="1"/>
</dbReference>
<dbReference type="SMART" id="SM00343">
    <property type="entry name" value="ZnF_C2HC"/>
    <property type="match status" value="1"/>
</dbReference>
<evidence type="ECO:0000256" key="1">
    <source>
        <dbReference type="ARBA" id="ARBA00012493"/>
    </source>
</evidence>
<accession>A0A9N7MQX8</accession>
<keyword evidence="6" id="KW-0255">Endonuclease</keyword>
<sequence>MPPRRAPPAERDQSVVAAQFRTYAPPVFTGEEGPLAVGDWIRKMDRIFWMMGISDQHMVSCAEFQIEGAAGDWWDDYWSLRTADERDQLTWDQLKGILEAKYYPRHFRERVEREFYNLLQGDRSVEEYEREFARKSTFARHLVDTDDKKASRFRNGLTRDLRLLVASHGYLTYAETVERAQQIEASQLLDTPAQPLAQVAPLARQPAAIQPALPAPPQQAQHRHKRKWRGRYDRRNRRPGAPAQAAPPVPQPPAICATCQRVHRGECLAGQDICYRCRRPGHRIADCPDRPQPQQGQRPPAHRQPAPRQPAQHPPRGAPARIYALDQEQAAEQPGTMSGMPSLLDVPVFALFDTGATHSFISTKCLEAIGVQGVSDVDPLAISLASGRKIVTSFLAKNLSMCIGGKTLEVDAFVIEMRDFDLILGMDWLERYHADIRCRDREVTLHLADGDHITFVGTRTRTLPRIISMAKATKCLQREDYVPIVRDFVDVFLDQLPGGPPSRQVEFTIDLLPGAGPVSKALYRMASKELQELKAQIQELLGLGFIRPSVSPWGAPFLFVKKKDGTLRMCIDYRDLNRLTVKNKYPLPRIEDLFDQLRGARVFSRIDLRSGYHHLRIRESDVAKTAFRTRYGHYEFVVMPFGLTNAPTVFMDLMNRVFHPFLDQFVIVLIDDILVYSRSTAQHEEHLRIVLETLRQERLYAKFSKCEFWLDRVAFLGHIVTAEGIEVDPGKIEAVRNWLAPRSITEIRSFLGLAGYYRRFIEGFSKIALPLTRLTRKGTKFDWSSRCESSFQELKRRLTTAPVLTIPDPTRSFTIYSDASKQGLGCVLMQEGKVVAYASRQLKPHEENYPTHDIELAAVVHALKIWRHYLYGVRCEIYTDHKSLQYIFMQKELNMHQRRWLELVKDYDCTIQYHPGKANVVADALSRKTRGELTCMITQQ</sequence>
<dbReference type="EC" id="2.7.7.49" evidence="1"/>
<dbReference type="CDD" id="cd00303">
    <property type="entry name" value="retropepsin_like"/>
    <property type="match status" value="1"/>
</dbReference>
<dbReference type="PROSITE" id="PS50878">
    <property type="entry name" value="RT_POL"/>
    <property type="match status" value="1"/>
</dbReference>
<dbReference type="Pfam" id="PF00078">
    <property type="entry name" value="RVT_1"/>
    <property type="match status" value="1"/>
</dbReference>
<dbReference type="CDD" id="cd09274">
    <property type="entry name" value="RNase_HI_RT_Ty3"/>
    <property type="match status" value="1"/>
</dbReference>
<reference evidence="13" key="1">
    <citation type="submission" date="2019-12" db="EMBL/GenBank/DDBJ databases">
        <authorList>
            <person name="Scholes J."/>
        </authorList>
    </citation>
    <scope>NUCLEOTIDE SEQUENCE</scope>
</reference>
<evidence type="ECO:0000256" key="4">
    <source>
        <dbReference type="ARBA" id="ARBA00022695"/>
    </source>
</evidence>
<evidence type="ECO:0000313" key="13">
    <source>
        <dbReference type="EMBL" id="CAA0811864.1"/>
    </source>
</evidence>
<dbReference type="EMBL" id="CACSLK010009714">
    <property type="protein sequence ID" value="CAA0811864.1"/>
    <property type="molecule type" value="Genomic_DNA"/>
</dbReference>
<evidence type="ECO:0000256" key="5">
    <source>
        <dbReference type="ARBA" id="ARBA00022722"/>
    </source>
</evidence>
<keyword evidence="14" id="KW-1185">Reference proteome</keyword>
<dbReference type="OrthoDB" id="415724at2759"/>
<dbReference type="Gene3D" id="3.30.70.270">
    <property type="match status" value="2"/>
</dbReference>
<dbReference type="Proteomes" id="UP001153555">
    <property type="component" value="Unassembled WGS sequence"/>
</dbReference>
<dbReference type="GO" id="GO:0004519">
    <property type="term" value="F:endonuclease activity"/>
    <property type="evidence" value="ECO:0007669"/>
    <property type="project" value="UniProtKB-KW"/>
</dbReference>
<keyword evidence="9" id="KW-0862">Zinc</keyword>
<dbReference type="Gene3D" id="2.40.70.10">
    <property type="entry name" value="Acid Proteases"/>
    <property type="match status" value="1"/>
</dbReference>
<dbReference type="InterPro" id="IPR050951">
    <property type="entry name" value="Retrovirus_Pol_polyprotein"/>
</dbReference>
<evidence type="ECO:0000256" key="9">
    <source>
        <dbReference type="PROSITE-ProRule" id="PRU00047"/>
    </source>
</evidence>
<feature type="compositionally biased region" description="Basic residues" evidence="10">
    <location>
        <begin position="221"/>
        <end position="238"/>
    </location>
</feature>
<keyword evidence="7" id="KW-0378">Hydrolase</keyword>
<dbReference type="FunFam" id="3.10.20.370:FF:000001">
    <property type="entry name" value="Retrovirus-related Pol polyprotein from transposon 17.6-like protein"/>
    <property type="match status" value="1"/>
</dbReference>
<dbReference type="InterPro" id="IPR005162">
    <property type="entry name" value="Retrotrans_gag_dom"/>
</dbReference>
<evidence type="ECO:0000256" key="7">
    <source>
        <dbReference type="ARBA" id="ARBA00022801"/>
    </source>
</evidence>
<dbReference type="PANTHER" id="PTHR37984:SF5">
    <property type="entry name" value="PROTEIN NYNRIN-LIKE"/>
    <property type="match status" value="1"/>
</dbReference>
<feature type="compositionally biased region" description="Low complexity" evidence="10">
    <location>
        <begin position="292"/>
        <end position="311"/>
    </location>
</feature>
<evidence type="ECO:0000313" key="14">
    <source>
        <dbReference type="Proteomes" id="UP001153555"/>
    </source>
</evidence>
<dbReference type="CDD" id="cd01647">
    <property type="entry name" value="RT_LTR"/>
    <property type="match status" value="1"/>
</dbReference>
<dbReference type="FunFam" id="3.10.10.10:FF:000007">
    <property type="entry name" value="Retrovirus-related Pol polyprotein from transposon 17.6-like Protein"/>
    <property type="match status" value="1"/>
</dbReference>